<dbReference type="FunFam" id="3.30.160.60:FF:000100">
    <property type="entry name" value="Zinc finger 45-like"/>
    <property type="match status" value="1"/>
</dbReference>
<feature type="domain" description="C2H2-type" evidence="13">
    <location>
        <begin position="2"/>
        <end position="32"/>
    </location>
</feature>
<dbReference type="SUPFAM" id="SSF57667">
    <property type="entry name" value="beta-beta-alpha zinc fingers"/>
    <property type="match status" value="1"/>
</dbReference>
<evidence type="ECO:0000313" key="14">
    <source>
        <dbReference type="EMBL" id="JAI67567.1"/>
    </source>
</evidence>
<keyword evidence="5 11" id="KW-0863">Zinc-finger</keyword>
<organism evidence="14">
    <name type="scientific">Scylla olivacea</name>
    <name type="common">Orange mud crab</name>
    <name type="synonym">Cancer olivacea</name>
    <dbReference type="NCBI Taxonomy" id="85551"/>
    <lineage>
        <taxon>Eukaryota</taxon>
        <taxon>Metazoa</taxon>
        <taxon>Ecdysozoa</taxon>
        <taxon>Arthropoda</taxon>
        <taxon>Crustacea</taxon>
        <taxon>Multicrustacea</taxon>
        <taxon>Malacostraca</taxon>
        <taxon>Eumalacostraca</taxon>
        <taxon>Eucarida</taxon>
        <taxon>Decapoda</taxon>
        <taxon>Pleocyemata</taxon>
        <taxon>Brachyura</taxon>
        <taxon>Eubrachyura</taxon>
        <taxon>Portunoidea</taxon>
        <taxon>Portunidae</taxon>
        <taxon>Portuninae</taxon>
        <taxon>Scylla</taxon>
    </lineage>
</organism>
<feature type="compositionally biased region" description="Pro residues" evidence="12">
    <location>
        <begin position="82"/>
        <end position="99"/>
    </location>
</feature>
<evidence type="ECO:0000256" key="7">
    <source>
        <dbReference type="ARBA" id="ARBA00023015"/>
    </source>
</evidence>
<sequence>MVMCCVCGRVFRGRNRHQNLSTHMRIHTGETPFPCPHCPYRAKRKAHLQMHLERIHSPRAAAGGAWRDGRPPPHHLSQPSHLPLPPPQPAPSNPSPPLSSPSLTLSTSLQQKQ</sequence>
<feature type="region of interest" description="Disordered" evidence="12">
    <location>
        <begin position="57"/>
        <end position="113"/>
    </location>
</feature>
<dbReference type="PROSITE" id="PS50157">
    <property type="entry name" value="ZINC_FINGER_C2H2_2"/>
    <property type="match status" value="2"/>
</dbReference>
<keyword evidence="10" id="KW-0539">Nucleus</keyword>
<keyword evidence="8" id="KW-0238">DNA-binding</keyword>
<dbReference type="GO" id="GO:0008270">
    <property type="term" value="F:zinc ion binding"/>
    <property type="evidence" value="ECO:0007669"/>
    <property type="project" value="UniProtKB-KW"/>
</dbReference>
<keyword evidence="3" id="KW-0479">Metal-binding</keyword>
<evidence type="ECO:0000256" key="1">
    <source>
        <dbReference type="ARBA" id="ARBA00004123"/>
    </source>
</evidence>
<dbReference type="AlphaFoldDB" id="A0A0P4WFS4"/>
<comment type="subcellular location">
    <subcellularLocation>
        <location evidence="1">Nucleus</location>
    </subcellularLocation>
</comment>
<evidence type="ECO:0000256" key="5">
    <source>
        <dbReference type="ARBA" id="ARBA00022771"/>
    </source>
</evidence>
<evidence type="ECO:0000256" key="11">
    <source>
        <dbReference type="PROSITE-ProRule" id="PRU00042"/>
    </source>
</evidence>
<feature type="compositionally biased region" description="Low complexity" evidence="12">
    <location>
        <begin position="100"/>
        <end position="113"/>
    </location>
</feature>
<comment type="similarity">
    <text evidence="2">Belongs to the krueppel C2H2-type zinc-finger protein family.</text>
</comment>
<dbReference type="EMBL" id="GDRN01030250">
    <property type="protein sequence ID" value="JAI67567.1"/>
    <property type="molecule type" value="Transcribed_RNA"/>
</dbReference>
<evidence type="ECO:0000256" key="4">
    <source>
        <dbReference type="ARBA" id="ARBA00022737"/>
    </source>
</evidence>
<evidence type="ECO:0000256" key="10">
    <source>
        <dbReference type="ARBA" id="ARBA00023242"/>
    </source>
</evidence>
<proteinExistence type="inferred from homology"/>
<keyword evidence="7" id="KW-0805">Transcription regulation</keyword>
<evidence type="ECO:0000259" key="13">
    <source>
        <dbReference type="PROSITE" id="PS50157"/>
    </source>
</evidence>
<dbReference type="InterPro" id="IPR051967">
    <property type="entry name" value="Krueppel_C2H2-ZF"/>
</dbReference>
<dbReference type="SMART" id="SM00355">
    <property type="entry name" value="ZnF_C2H2"/>
    <property type="match status" value="2"/>
</dbReference>
<evidence type="ECO:0000256" key="8">
    <source>
        <dbReference type="ARBA" id="ARBA00023125"/>
    </source>
</evidence>
<dbReference type="InterPro" id="IPR036236">
    <property type="entry name" value="Znf_C2H2_sf"/>
</dbReference>
<evidence type="ECO:0000256" key="9">
    <source>
        <dbReference type="ARBA" id="ARBA00023163"/>
    </source>
</evidence>
<reference evidence="14" key="1">
    <citation type="submission" date="2015-09" db="EMBL/GenBank/DDBJ databases">
        <title>Scylla olivacea transcriptome.</title>
        <authorList>
            <person name="Ikhwanuddin M."/>
        </authorList>
    </citation>
    <scope>NUCLEOTIDE SEQUENCE</scope>
</reference>
<feature type="domain" description="C2H2-type" evidence="13">
    <location>
        <begin position="33"/>
        <end position="61"/>
    </location>
</feature>
<dbReference type="GO" id="GO:0000981">
    <property type="term" value="F:DNA-binding transcription factor activity, RNA polymerase II-specific"/>
    <property type="evidence" value="ECO:0007669"/>
    <property type="project" value="TreeGrafter"/>
</dbReference>
<accession>A0A0P4WFS4</accession>
<evidence type="ECO:0000256" key="12">
    <source>
        <dbReference type="SAM" id="MobiDB-lite"/>
    </source>
</evidence>
<keyword evidence="9" id="KW-0804">Transcription</keyword>
<keyword evidence="6" id="KW-0862">Zinc</keyword>
<dbReference type="GO" id="GO:0000978">
    <property type="term" value="F:RNA polymerase II cis-regulatory region sequence-specific DNA binding"/>
    <property type="evidence" value="ECO:0007669"/>
    <property type="project" value="TreeGrafter"/>
</dbReference>
<name>A0A0P4WFS4_SCYOL</name>
<dbReference type="InterPro" id="IPR013087">
    <property type="entry name" value="Znf_C2H2_type"/>
</dbReference>
<dbReference type="GO" id="GO:0005634">
    <property type="term" value="C:nucleus"/>
    <property type="evidence" value="ECO:0007669"/>
    <property type="project" value="UniProtKB-SubCell"/>
</dbReference>
<dbReference type="Gene3D" id="3.30.160.60">
    <property type="entry name" value="Classic Zinc Finger"/>
    <property type="match status" value="2"/>
</dbReference>
<evidence type="ECO:0000256" key="3">
    <source>
        <dbReference type="ARBA" id="ARBA00022723"/>
    </source>
</evidence>
<keyword evidence="4" id="KW-0677">Repeat</keyword>
<protein>
    <recommendedName>
        <fullName evidence="13">C2H2-type domain-containing protein</fullName>
    </recommendedName>
</protein>
<evidence type="ECO:0000256" key="6">
    <source>
        <dbReference type="ARBA" id="ARBA00022833"/>
    </source>
</evidence>
<dbReference type="PANTHER" id="PTHR45925">
    <property type="entry name" value="ZINC FINGER PROTEIN"/>
    <property type="match status" value="1"/>
</dbReference>
<evidence type="ECO:0000256" key="2">
    <source>
        <dbReference type="ARBA" id="ARBA00006991"/>
    </source>
</evidence>